<evidence type="ECO:0000313" key="1">
    <source>
        <dbReference type="EMBL" id="CAG8777000.1"/>
    </source>
</evidence>
<organism evidence="1 2">
    <name type="scientific">Gigaspora margarita</name>
    <dbReference type="NCBI Taxonomy" id="4874"/>
    <lineage>
        <taxon>Eukaryota</taxon>
        <taxon>Fungi</taxon>
        <taxon>Fungi incertae sedis</taxon>
        <taxon>Mucoromycota</taxon>
        <taxon>Glomeromycotina</taxon>
        <taxon>Glomeromycetes</taxon>
        <taxon>Diversisporales</taxon>
        <taxon>Gigasporaceae</taxon>
        <taxon>Gigaspora</taxon>
    </lineage>
</organism>
<name>A0ABN7VIL7_GIGMA</name>
<protein>
    <submittedName>
        <fullName evidence="1">19811_t:CDS:1</fullName>
    </submittedName>
</protein>
<dbReference type="Proteomes" id="UP000789901">
    <property type="component" value="Unassembled WGS sequence"/>
</dbReference>
<keyword evidence="2" id="KW-1185">Reference proteome</keyword>
<evidence type="ECO:0000313" key="2">
    <source>
        <dbReference type="Proteomes" id="UP000789901"/>
    </source>
</evidence>
<proteinExistence type="predicted"/>
<reference evidence="1 2" key="1">
    <citation type="submission" date="2021-06" db="EMBL/GenBank/DDBJ databases">
        <authorList>
            <person name="Kallberg Y."/>
            <person name="Tangrot J."/>
            <person name="Rosling A."/>
        </authorList>
    </citation>
    <scope>NUCLEOTIDE SEQUENCE [LARGE SCALE GENOMIC DNA]</scope>
    <source>
        <strain evidence="1 2">120-4 pot B 10/14</strain>
    </source>
</reference>
<accession>A0ABN7VIL7</accession>
<dbReference type="EMBL" id="CAJVQB010015849">
    <property type="protein sequence ID" value="CAG8777000.1"/>
    <property type="molecule type" value="Genomic_DNA"/>
</dbReference>
<sequence length="66" mass="7533">MSFHTTSPYRRFGRFQTGIFDHNKPFTRFSRKDSLVPQLWQSVQLGTLLPFSLPSNNSPISASTSD</sequence>
<gene>
    <name evidence="1" type="ORF">GMARGA_LOCUS19208</name>
</gene>
<comment type="caution">
    <text evidence="1">The sequence shown here is derived from an EMBL/GenBank/DDBJ whole genome shotgun (WGS) entry which is preliminary data.</text>
</comment>